<keyword evidence="2" id="KW-1185">Reference proteome</keyword>
<protein>
    <submittedName>
        <fullName evidence="1">Uncharacterized protein</fullName>
    </submittedName>
</protein>
<dbReference type="Proteomes" id="UP000663992">
    <property type="component" value="Unassembled WGS sequence"/>
</dbReference>
<gene>
    <name evidence="1" type="ORF">J0A65_02440</name>
</gene>
<name>A0ABS3CNM0_9ALTE</name>
<sequence>MNKQEILEKISQLEHSARKMNEPEKTFKLSDASKLKIAIEGMSISDIAQKIGSIDLPKIQEIEENISLAKQAKISHSQRVDAFNTVYGIIKDVIGLAI</sequence>
<comment type="caution">
    <text evidence="1">The sequence shown here is derived from an EMBL/GenBank/DDBJ whole genome shotgun (WGS) entry which is preliminary data.</text>
</comment>
<accession>A0ABS3CNM0</accession>
<dbReference type="EMBL" id="JAFKCS010000002">
    <property type="protein sequence ID" value="MBN7818703.1"/>
    <property type="molecule type" value="Genomic_DNA"/>
</dbReference>
<proteinExistence type="predicted"/>
<dbReference type="RefSeq" id="WP_206592542.1">
    <property type="nucleotide sequence ID" value="NZ_JAFKCS010000002.1"/>
</dbReference>
<organism evidence="1 2">
    <name type="scientific">Bowmanella yangjiangensis</name>
    <dbReference type="NCBI Taxonomy" id="2811230"/>
    <lineage>
        <taxon>Bacteria</taxon>
        <taxon>Pseudomonadati</taxon>
        <taxon>Pseudomonadota</taxon>
        <taxon>Gammaproteobacteria</taxon>
        <taxon>Alteromonadales</taxon>
        <taxon>Alteromonadaceae</taxon>
        <taxon>Bowmanella</taxon>
    </lineage>
</organism>
<evidence type="ECO:0000313" key="2">
    <source>
        <dbReference type="Proteomes" id="UP000663992"/>
    </source>
</evidence>
<evidence type="ECO:0000313" key="1">
    <source>
        <dbReference type="EMBL" id="MBN7818703.1"/>
    </source>
</evidence>
<reference evidence="1 2" key="1">
    <citation type="submission" date="2021-03" db="EMBL/GenBank/DDBJ databases">
        <title>novel species isolated from a fishpond in China.</title>
        <authorList>
            <person name="Lu H."/>
            <person name="Cai Z."/>
        </authorList>
    </citation>
    <scope>NUCLEOTIDE SEQUENCE [LARGE SCALE GENOMIC DNA]</scope>
    <source>
        <strain evidence="1 2">Y57</strain>
    </source>
</reference>